<dbReference type="OrthoDB" id="1467516at2"/>
<feature type="domain" description="DUF4268" evidence="1">
    <location>
        <begin position="10"/>
        <end position="137"/>
    </location>
</feature>
<organism evidence="2 3">
    <name type="scientific">Gillisia mitskevichiae</name>
    <dbReference type="NCBI Taxonomy" id="270921"/>
    <lineage>
        <taxon>Bacteria</taxon>
        <taxon>Pseudomonadati</taxon>
        <taxon>Bacteroidota</taxon>
        <taxon>Flavobacteriia</taxon>
        <taxon>Flavobacteriales</taxon>
        <taxon>Flavobacteriaceae</taxon>
        <taxon>Gillisia</taxon>
    </lineage>
</organism>
<keyword evidence="3" id="KW-1185">Reference proteome</keyword>
<proteinExistence type="predicted"/>
<accession>A0A495NZU2</accession>
<comment type="caution">
    <text evidence="2">The sequence shown here is derived from an EMBL/GenBank/DDBJ whole genome shotgun (WGS) entry which is preliminary data.</text>
</comment>
<sequence length="142" mass="17130">MFSKEDSKKMREEFWTSFGKKYPHKWVLYHTGIKEVQLKFTFNTDLAQVSIDISSADEVIQEYYFEKIYALRTILKEEYLPTIEIEKNYLLPEGKEVSRFYVQLDSVNIHNKTHWPQVFEFLNNNMGQLEAFFIEYKDYIEG</sequence>
<gene>
    <name evidence="2" type="ORF">BC962_3129</name>
</gene>
<dbReference type="Pfam" id="PF14088">
    <property type="entry name" value="DUF4268"/>
    <property type="match status" value="1"/>
</dbReference>
<name>A0A495NZU2_9FLAO</name>
<dbReference type="InterPro" id="IPR025364">
    <property type="entry name" value="DUF4268"/>
</dbReference>
<protein>
    <submittedName>
        <fullName evidence="2">Uncharacterized protein DUF4268</fullName>
    </submittedName>
</protein>
<evidence type="ECO:0000313" key="2">
    <source>
        <dbReference type="EMBL" id="RKS42672.1"/>
    </source>
</evidence>
<dbReference type="EMBL" id="RBLG01000007">
    <property type="protein sequence ID" value="RKS42672.1"/>
    <property type="molecule type" value="Genomic_DNA"/>
</dbReference>
<evidence type="ECO:0000259" key="1">
    <source>
        <dbReference type="Pfam" id="PF14088"/>
    </source>
</evidence>
<reference evidence="2 3" key="1">
    <citation type="submission" date="2018-10" db="EMBL/GenBank/DDBJ databases">
        <title>Genomic Encyclopedia of Archaeal and Bacterial Type Strains, Phase II (KMG-II): from individual species to whole genera.</title>
        <authorList>
            <person name="Goeker M."/>
        </authorList>
    </citation>
    <scope>NUCLEOTIDE SEQUENCE [LARGE SCALE GENOMIC DNA]</scope>
    <source>
        <strain evidence="2 3">DSM 19839</strain>
    </source>
</reference>
<dbReference type="AlphaFoldDB" id="A0A495NZU2"/>
<evidence type="ECO:0000313" key="3">
    <source>
        <dbReference type="Proteomes" id="UP000276282"/>
    </source>
</evidence>
<dbReference type="Proteomes" id="UP000276282">
    <property type="component" value="Unassembled WGS sequence"/>
</dbReference>